<dbReference type="PANTHER" id="PTHR43191:SF2">
    <property type="entry name" value="RRNA METHYLTRANSFERASE 3, MITOCHONDRIAL"/>
    <property type="match status" value="1"/>
</dbReference>
<keyword evidence="1" id="KW-0489">Methyltransferase</keyword>
<dbReference type="PANTHER" id="PTHR43191">
    <property type="entry name" value="RRNA METHYLTRANSFERASE 3"/>
    <property type="match status" value="1"/>
</dbReference>
<proteinExistence type="predicted"/>
<keyword evidence="5" id="KW-1185">Reference proteome</keyword>
<dbReference type="InterPro" id="IPR051259">
    <property type="entry name" value="rRNA_Methyltransferase"/>
</dbReference>
<dbReference type="InterPro" id="IPR029028">
    <property type="entry name" value="Alpha/beta_knot_MTases"/>
</dbReference>
<dbReference type="CDD" id="cd18095">
    <property type="entry name" value="SpoU-like_rRNA-MTase"/>
    <property type="match status" value="1"/>
</dbReference>
<reference evidence="4" key="2">
    <citation type="submission" date="2021-05" db="EMBL/GenBank/DDBJ databases">
        <authorList>
            <person name="Pain A."/>
        </authorList>
    </citation>
    <scope>NUCLEOTIDE SEQUENCE</scope>
    <source>
        <strain evidence="4">1802A</strain>
    </source>
</reference>
<evidence type="ECO:0000313" key="4">
    <source>
        <dbReference type="EMBL" id="KAK1937512.1"/>
    </source>
</evidence>
<organism evidence="4 5">
    <name type="scientific">Babesia divergens</name>
    <dbReference type="NCBI Taxonomy" id="32595"/>
    <lineage>
        <taxon>Eukaryota</taxon>
        <taxon>Sar</taxon>
        <taxon>Alveolata</taxon>
        <taxon>Apicomplexa</taxon>
        <taxon>Aconoidasida</taxon>
        <taxon>Piroplasmida</taxon>
        <taxon>Babesiidae</taxon>
        <taxon>Babesia</taxon>
    </lineage>
</organism>
<dbReference type="EMBL" id="JAHBMH010000033">
    <property type="protein sequence ID" value="KAK1937512.1"/>
    <property type="molecule type" value="Genomic_DNA"/>
</dbReference>
<evidence type="ECO:0000313" key="5">
    <source>
        <dbReference type="Proteomes" id="UP001195914"/>
    </source>
</evidence>
<dbReference type="InterPro" id="IPR029026">
    <property type="entry name" value="tRNA_m1G_MTases_N"/>
</dbReference>
<comment type="caution">
    <text evidence="4">The sequence shown here is derived from an EMBL/GenBank/DDBJ whole genome shotgun (WGS) entry which is preliminary data.</text>
</comment>
<evidence type="ECO:0000259" key="3">
    <source>
        <dbReference type="Pfam" id="PF00588"/>
    </source>
</evidence>
<feature type="domain" description="tRNA/rRNA methyltransferase SpoU type" evidence="3">
    <location>
        <begin position="222"/>
        <end position="384"/>
    </location>
</feature>
<dbReference type="GO" id="GO:0032259">
    <property type="term" value="P:methylation"/>
    <property type="evidence" value="ECO:0007669"/>
    <property type="project" value="UniProtKB-KW"/>
</dbReference>
<dbReference type="GO" id="GO:0006396">
    <property type="term" value="P:RNA processing"/>
    <property type="evidence" value="ECO:0007669"/>
    <property type="project" value="InterPro"/>
</dbReference>
<dbReference type="Pfam" id="PF00588">
    <property type="entry name" value="SpoU_methylase"/>
    <property type="match status" value="1"/>
</dbReference>
<sequence>MVGCWSLPQAPQLIRLVTHCDRVFSPANRVKSLYTFCDKATERRQLGEPQPYSATLALPSWLEEIGPTVKENRLTVEHPSRGQPLKNIRPFSATQLTVFNANACKLATPSRKNEIVKHLWKLRVNASYRKAQARRLVITANVVRHMLQHTTCVFNNILTSQRDLIDLLIAEQRFRSRYSRVQLVDRGILQYCLRGTTVASERVDTLAEVIIPEPSTTPNPRLVVALDNVRYPQNVANIVRTAVALNVDVLFYLTGTADPFDWKVSHVTGGLQFMLPYQKGGLNKERFYNTVGDIRELKRYCKTHKLTPVVAHLEGESVDDIELTGGICVILSNESEGPDPKILKFAKRYVTIRSMRIIFVRVTLPMHPLVNSLNVSVAGAILIHQLQERLRNSSTASNI</sequence>
<dbReference type="SUPFAM" id="SSF75217">
    <property type="entry name" value="alpha/beta knot"/>
    <property type="match status" value="1"/>
</dbReference>
<dbReference type="AlphaFoldDB" id="A0AAD9GFJ4"/>
<evidence type="ECO:0000256" key="2">
    <source>
        <dbReference type="ARBA" id="ARBA00022679"/>
    </source>
</evidence>
<keyword evidence="2" id="KW-0808">Transferase</keyword>
<dbReference type="Proteomes" id="UP001195914">
    <property type="component" value="Unassembled WGS sequence"/>
</dbReference>
<protein>
    <recommendedName>
        <fullName evidence="3">tRNA/rRNA methyltransferase SpoU type domain-containing protein</fullName>
    </recommendedName>
</protein>
<name>A0AAD9GFJ4_BABDI</name>
<dbReference type="GO" id="GO:0008173">
    <property type="term" value="F:RNA methyltransferase activity"/>
    <property type="evidence" value="ECO:0007669"/>
    <property type="project" value="InterPro"/>
</dbReference>
<dbReference type="Gene3D" id="3.40.1280.10">
    <property type="match status" value="1"/>
</dbReference>
<gene>
    <name evidence="4" type="ORF">X943_002463</name>
</gene>
<reference evidence="4" key="1">
    <citation type="journal article" date="2014" name="Nucleic Acids Res.">
        <title>The evolutionary dynamics of variant antigen genes in Babesia reveal a history of genomic innovation underlying host-parasite interaction.</title>
        <authorList>
            <person name="Jackson A.P."/>
            <person name="Otto T.D."/>
            <person name="Darby A."/>
            <person name="Ramaprasad A."/>
            <person name="Xia D."/>
            <person name="Echaide I.E."/>
            <person name="Farber M."/>
            <person name="Gahlot S."/>
            <person name="Gamble J."/>
            <person name="Gupta D."/>
            <person name="Gupta Y."/>
            <person name="Jackson L."/>
            <person name="Malandrin L."/>
            <person name="Malas T.B."/>
            <person name="Moussa E."/>
            <person name="Nair M."/>
            <person name="Reid A.J."/>
            <person name="Sanders M."/>
            <person name="Sharma J."/>
            <person name="Tracey A."/>
            <person name="Quail M.A."/>
            <person name="Weir W."/>
            <person name="Wastling J.M."/>
            <person name="Hall N."/>
            <person name="Willadsen P."/>
            <person name="Lingelbach K."/>
            <person name="Shiels B."/>
            <person name="Tait A."/>
            <person name="Berriman M."/>
            <person name="Allred D.R."/>
            <person name="Pain A."/>
        </authorList>
    </citation>
    <scope>NUCLEOTIDE SEQUENCE</scope>
    <source>
        <strain evidence="4">1802A</strain>
    </source>
</reference>
<dbReference type="InterPro" id="IPR001537">
    <property type="entry name" value="SpoU_MeTrfase"/>
</dbReference>
<dbReference type="GO" id="GO:0003723">
    <property type="term" value="F:RNA binding"/>
    <property type="evidence" value="ECO:0007669"/>
    <property type="project" value="InterPro"/>
</dbReference>
<accession>A0AAD9GFJ4</accession>
<evidence type="ECO:0000256" key="1">
    <source>
        <dbReference type="ARBA" id="ARBA00022603"/>
    </source>
</evidence>